<dbReference type="InterPro" id="IPR001452">
    <property type="entry name" value="SH3_domain"/>
</dbReference>
<dbReference type="InterPro" id="IPR020635">
    <property type="entry name" value="Tyr_kinase_cat_dom"/>
</dbReference>
<dbReference type="AlphaFoldDB" id="A0A7J8CNU1"/>
<feature type="compositionally biased region" description="Low complexity" evidence="28">
    <location>
        <begin position="20"/>
        <end position="30"/>
    </location>
</feature>
<dbReference type="EMBL" id="JACASF010000020">
    <property type="protein sequence ID" value="KAF6412583.1"/>
    <property type="molecule type" value="Genomic_DNA"/>
</dbReference>
<evidence type="ECO:0000256" key="1">
    <source>
        <dbReference type="ARBA" id="ARBA00001936"/>
    </source>
</evidence>
<keyword evidence="8" id="KW-0519">Myristate</keyword>
<evidence type="ECO:0000256" key="4">
    <source>
        <dbReference type="ARBA" id="ARBA00022443"/>
    </source>
</evidence>
<gene>
    <name evidence="32" type="ORF">HJG59_000099</name>
</gene>
<dbReference type="InterPro" id="IPR008266">
    <property type="entry name" value="Tyr_kinase_AS"/>
</dbReference>
<evidence type="ECO:0000313" key="33">
    <source>
        <dbReference type="Proteomes" id="UP000550707"/>
    </source>
</evidence>
<dbReference type="EC" id="2.7.10.2" evidence="27"/>
<evidence type="ECO:0000256" key="13">
    <source>
        <dbReference type="ARBA" id="ARBA00022842"/>
    </source>
</evidence>
<dbReference type="GO" id="GO:0015629">
    <property type="term" value="C:actin cytoskeleton"/>
    <property type="evidence" value="ECO:0007669"/>
    <property type="project" value="UniProtKB-ARBA"/>
</dbReference>
<evidence type="ECO:0000256" key="11">
    <source>
        <dbReference type="ARBA" id="ARBA00022777"/>
    </source>
</evidence>
<accession>A0A7J8CNU1</accession>
<feature type="region of interest" description="Disordered" evidence="28">
    <location>
        <begin position="654"/>
        <end position="679"/>
    </location>
</feature>
<dbReference type="SMART" id="SM00326">
    <property type="entry name" value="SH3"/>
    <property type="match status" value="1"/>
</dbReference>
<feature type="domain" description="Protein kinase" evidence="31">
    <location>
        <begin position="288"/>
        <end position="539"/>
    </location>
</feature>
<comment type="caution">
    <text evidence="32">The sequence shown here is derived from an EMBL/GenBank/DDBJ whole genome shotgun (WGS) entry which is preliminary data.</text>
</comment>
<dbReference type="FunFam" id="3.30.200.20:FF:000037">
    <property type="entry name" value="Tyrosine-protein kinase"/>
    <property type="match status" value="1"/>
</dbReference>
<dbReference type="PANTHER" id="PTHR24418">
    <property type="entry name" value="TYROSINE-PROTEIN KINASE"/>
    <property type="match status" value="1"/>
</dbReference>
<evidence type="ECO:0000256" key="22">
    <source>
        <dbReference type="ARBA" id="ARBA00051245"/>
    </source>
</evidence>
<feature type="compositionally biased region" description="Polar residues" evidence="28">
    <location>
        <begin position="709"/>
        <end position="720"/>
    </location>
</feature>
<keyword evidence="4 25" id="KW-0728">SH3 domain</keyword>
<evidence type="ECO:0000259" key="31">
    <source>
        <dbReference type="PROSITE" id="PS50011"/>
    </source>
</evidence>
<evidence type="ECO:0000256" key="10">
    <source>
        <dbReference type="ARBA" id="ARBA00022741"/>
    </source>
</evidence>
<dbReference type="PRINTS" id="PR00401">
    <property type="entry name" value="SH2DOMAIN"/>
</dbReference>
<evidence type="ECO:0000256" key="2">
    <source>
        <dbReference type="ARBA" id="ARBA00001946"/>
    </source>
</evidence>
<dbReference type="CDD" id="cd05052">
    <property type="entry name" value="PTKc_Abl"/>
    <property type="match status" value="1"/>
</dbReference>
<dbReference type="PROSITE" id="PS50001">
    <property type="entry name" value="SH2"/>
    <property type="match status" value="1"/>
</dbReference>
<dbReference type="Gene3D" id="1.20.120.330">
    <property type="entry name" value="Nucleotidyltransferases domain 2"/>
    <property type="match status" value="1"/>
</dbReference>
<protein>
    <recommendedName>
        <fullName evidence="27">Tyrosine-protein kinase</fullName>
        <ecNumber evidence="27">2.7.10.2</ecNumber>
    </recommendedName>
</protein>
<keyword evidence="18 27" id="KW-0829">Tyrosine-protein kinase</keyword>
<keyword evidence="12 26" id="KW-0067">ATP-binding</keyword>
<keyword evidence="15" id="KW-0130">Cell adhesion</keyword>
<dbReference type="InterPro" id="IPR000980">
    <property type="entry name" value="SH2"/>
</dbReference>
<dbReference type="GO" id="GO:0010976">
    <property type="term" value="P:positive regulation of neuron projection development"/>
    <property type="evidence" value="ECO:0007669"/>
    <property type="project" value="UniProtKB-ARBA"/>
</dbReference>
<evidence type="ECO:0000259" key="30">
    <source>
        <dbReference type="PROSITE" id="PS50002"/>
    </source>
</evidence>
<keyword evidence="16" id="KW-0007">Acetylation</keyword>
<sequence length="1079" mass="117414">MGQQVGRVGEAPGLQQPQPRGNRGSSAARPSGRRRDLAGRATEAGFNIFTQHDHFASSVEDGFEGDQTGGGSPEALHRPYGCDVEPQALNEAIRWSSKENLLGATESDPNLFVALYDFVASGDNTLSITKGEKLRVLGYNQNGEWSEVRSKNGQGWVPSNYITPVNSLEKHSWYHGPVSRSAAEYLLSSLINGSFLVRESESSPGQLSISLRYEGRVYHYRINTTTDAKVYVTAESRFSTLAELVHHHSTVADGLVTTLHYPAPKCNKPTVYGVSPIHDKWEMERTDITMKHKLGGGQYGEVYVGVWKKYSLTVAVKTLKEDTMEVEEFLKEAAVMKEIKHPNLVQLLGVCTLEPPFYIVTEYMPYGNLLDYLRECSREEVTAVVLLYMATQISSAMEYLEKKNFIHRDLAARNCLVGENHVVKVADFGLSRLMTGDTYTAHAGAKFPIKWTAPESLAYNTFSIKSDVWAFGVLLWEIATYGMSPYPGIDLSQVYDLLEKGYRMEQPEGCPPKVYELMRACWKWSPADRPSFAETHQAFETMFHDSSISEEVAEELGRAAASSSVVPYLPRLPVLPSKTRTLKKQAENKENIEGSLDAPDGSASSSAPGFIRSAQAPSGSPALPRKQRDKSPSSLLEDAKETCFTRDRKGGFFSSFMKKRNAPTPPKRSSSFREMENQPHKKYELTGLPEQDRMAMTLPRNCQRSKIQLERTVSTSSQPEENVDRAHDMLPKKSEEGAAPTRERPKAKLLPKGATALPLRTPSGDPAVTEKDCPGVGVAGVAAAPKSKERNGGARLGMAGVPEGAEQTGWASPAKAAAVPPTAHNHKVPVLISPTLKHTPADVQLIGTDSQGNTFKLLSEHQVTSSGDKDRPRRVKPKCAPPPPPVMRLLQHPPVCSDPSEEPTAPAAGQPASETQEGGKKAALGAVPTSGKAGRPVVPPPQVPLPTSSISPAKMANGTAGTKVALRKTKQAAEKISADKISKEALLECADLLSSALSEPVPNSQLVDTGHQLLDYCSGYVDCIPQTRNKFAFREAVSKLELSLQELQVSSAAAGVPGANPVLTNLLSCVQEISDVVQR</sequence>
<dbReference type="PROSITE" id="PS50011">
    <property type="entry name" value="PROTEIN_KINASE_DOM"/>
    <property type="match status" value="1"/>
</dbReference>
<name>A0A7J8CNU1_MOLMO</name>
<dbReference type="PROSITE" id="PS00109">
    <property type="entry name" value="PROTEIN_KINASE_TYR"/>
    <property type="match status" value="1"/>
</dbReference>
<evidence type="ECO:0000256" key="6">
    <source>
        <dbReference type="ARBA" id="ARBA00022553"/>
    </source>
</evidence>
<keyword evidence="19" id="KW-0464">Manganese</keyword>
<dbReference type="GO" id="GO:0007165">
    <property type="term" value="P:signal transduction"/>
    <property type="evidence" value="ECO:0007669"/>
    <property type="project" value="UniProtKB-ARBA"/>
</dbReference>
<reference evidence="32 33" key="1">
    <citation type="journal article" date="2020" name="Nature">
        <title>Six reference-quality genomes reveal evolution of bat adaptations.</title>
        <authorList>
            <person name="Jebb D."/>
            <person name="Huang Z."/>
            <person name="Pippel M."/>
            <person name="Hughes G.M."/>
            <person name="Lavrichenko K."/>
            <person name="Devanna P."/>
            <person name="Winkler S."/>
            <person name="Jermiin L.S."/>
            <person name="Skirmuntt E.C."/>
            <person name="Katzourakis A."/>
            <person name="Burkitt-Gray L."/>
            <person name="Ray D.A."/>
            <person name="Sullivan K.A.M."/>
            <person name="Roscito J.G."/>
            <person name="Kirilenko B.M."/>
            <person name="Davalos L.M."/>
            <person name="Corthals A.P."/>
            <person name="Power M.L."/>
            <person name="Jones G."/>
            <person name="Ransome R.D."/>
            <person name="Dechmann D.K.N."/>
            <person name="Locatelli A.G."/>
            <person name="Puechmaille S.J."/>
            <person name="Fedrigo O."/>
            <person name="Jarvis E.D."/>
            <person name="Hiller M."/>
            <person name="Vernes S.C."/>
            <person name="Myers E.W."/>
            <person name="Teeling E.C."/>
        </authorList>
    </citation>
    <scope>NUCLEOTIDE SEQUENCE [LARGE SCALE GENOMIC DNA]</scope>
    <source>
        <strain evidence="32">MMolMol1</strain>
        <tissue evidence="32">Muscle</tissue>
    </source>
</reference>
<keyword evidence="33" id="KW-1185">Reference proteome</keyword>
<feature type="region of interest" description="Disordered" evidence="28">
    <location>
        <begin position="709"/>
        <end position="748"/>
    </location>
</feature>
<dbReference type="FunFam" id="1.20.120.330:FF:000003">
    <property type="entry name" value="Tyrosine-protein kinase"/>
    <property type="match status" value="1"/>
</dbReference>
<evidence type="ECO:0000256" key="8">
    <source>
        <dbReference type="ARBA" id="ARBA00022707"/>
    </source>
</evidence>
<dbReference type="Pfam" id="PF08919">
    <property type="entry name" value="F_actin_bind"/>
    <property type="match status" value="1"/>
</dbReference>
<proteinExistence type="inferred from homology"/>
<dbReference type="SMART" id="SM00252">
    <property type="entry name" value="SH2"/>
    <property type="match status" value="1"/>
</dbReference>
<keyword evidence="32" id="KW-0675">Receptor</keyword>
<evidence type="ECO:0000256" key="27">
    <source>
        <dbReference type="RuleBase" id="RU362096"/>
    </source>
</evidence>
<dbReference type="GO" id="GO:0030155">
    <property type="term" value="P:regulation of cell adhesion"/>
    <property type="evidence" value="ECO:0007669"/>
    <property type="project" value="UniProtKB-ARBA"/>
</dbReference>
<dbReference type="Gene3D" id="1.10.510.10">
    <property type="entry name" value="Transferase(Phosphotransferase) domain 1"/>
    <property type="match status" value="1"/>
</dbReference>
<evidence type="ECO:0000256" key="5">
    <source>
        <dbReference type="ARBA" id="ARBA00022490"/>
    </source>
</evidence>
<dbReference type="Pfam" id="PF07714">
    <property type="entry name" value="PK_Tyr_Ser-Thr"/>
    <property type="match status" value="1"/>
</dbReference>
<dbReference type="SMART" id="SM00808">
    <property type="entry name" value="FABD"/>
    <property type="match status" value="1"/>
</dbReference>
<organism evidence="32 33">
    <name type="scientific">Molossus molossus</name>
    <name type="common">Pallas' mastiff bat</name>
    <name type="synonym">Vespertilio molossus</name>
    <dbReference type="NCBI Taxonomy" id="27622"/>
    <lineage>
        <taxon>Eukaryota</taxon>
        <taxon>Metazoa</taxon>
        <taxon>Chordata</taxon>
        <taxon>Craniata</taxon>
        <taxon>Vertebrata</taxon>
        <taxon>Euteleostomi</taxon>
        <taxon>Mammalia</taxon>
        <taxon>Eutheria</taxon>
        <taxon>Laurasiatheria</taxon>
        <taxon>Chiroptera</taxon>
        <taxon>Yangochiroptera</taxon>
        <taxon>Molossidae</taxon>
        <taxon>Molossus</taxon>
    </lineage>
</organism>
<feature type="region of interest" description="Disordered" evidence="28">
    <location>
        <begin position="861"/>
        <end position="956"/>
    </location>
</feature>
<dbReference type="InterPro" id="IPR035837">
    <property type="entry name" value="ABL_SH2"/>
</dbReference>
<keyword evidence="7 27" id="KW-0808">Transferase</keyword>
<feature type="region of interest" description="Disordered" evidence="28">
    <location>
        <begin position="584"/>
        <end position="642"/>
    </location>
</feature>
<dbReference type="Gene3D" id="3.30.200.20">
    <property type="entry name" value="Phosphorylase Kinase, domain 1"/>
    <property type="match status" value="1"/>
</dbReference>
<dbReference type="Pfam" id="PF00017">
    <property type="entry name" value="SH2"/>
    <property type="match status" value="1"/>
</dbReference>
<keyword evidence="9" id="KW-0479">Metal-binding</keyword>
<comment type="subunit">
    <text evidence="23">Interacts with PSMA7. Interacts with CTTN. Found in a complex with ABL1, ABL2, CRK and UNC119; leading to the inhibition of CRK phosphorylation by ABL kinases.</text>
</comment>
<dbReference type="InterPro" id="IPR000719">
    <property type="entry name" value="Prot_kinase_dom"/>
</dbReference>
<evidence type="ECO:0000256" key="16">
    <source>
        <dbReference type="ARBA" id="ARBA00022990"/>
    </source>
</evidence>
<evidence type="ECO:0000256" key="20">
    <source>
        <dbReference type="ARBA" id="ARBA00023212"/>
    </source>
</evidence>
<feature type="compositionally biased region" description="Low complexity" evidence="28">
    <location>
        <begin position="594"/>
        <end position="609"/>
    </location>
</feature>
<feature type="region of interest" description="Disordered" evidence="28">
    <location>
        <begin position="1"/>
        <end position="38"/>
    </location>
</feature>
<dbReference type="Gene3D" id="3.30.505.10">
    <property type="entry name" value="SH2 domain"/>
    <property type="match status" value="1"/>
</dbReference>
<evidence type="ECO:0000256" key="3">
    <source>
        <dbReference type="ARBA" id="ARBA00004245"/>
    </source>
</evidence>
<dbReference type="FunFam" id="2.30.30.40:FF:000010">
    <property type="entry name" value="Tyrosine-protein kinase"/>
    <property type="match status" value="1"/>
</dbReference>
<keyword evidence="21" id="KW-0449">Lipoprotein</keyword>
<dbReference type="GO" id="GO:0030145">
    <property type="term" value="F:manganese ion binding"/>
    <property type="evidence" value="ECO:0007669"/>
    <property type="project" value="UniProtKB-ARBA"/>
</dbReference>
<dbReference type="InterPro" id="IPR036028">
    <property type="entry name" value="SH3-like_dom_sf"/>
</dbReference>
<dbReference type="GO" id="GO:0005737">
    <property type="term" value="C:cytoplasm"/>
    <property type="evidence" value="ECO:0007669"/>
    <property type="project" value="UniProtKB-ARBA"/>
</dbReference>
<dbReference type="InterPro" id="IPR017441">
    <property type="entry name" value="Protein_kinase_ATP_BS"/>
</dbReference>
<comment type="similarity">
    <text evidence="27">Belongs to the protein kinase superfamily. Tyr protein kinase family.</text>
</comment>
<dbReference type="InterPro" id="IPR050198">
    <property type="entry name" value="Non-receptor_tyrosine_kinases"/>
</dbReference>
<dbReference type="SUPFAM" id="SSF50044">
    <property type="entry name" value="SH3-domain"/>
    <property type="match status" value="1"/>
</dbReference>
<dbReference type="GO" id="GO:2000145">
    <property type="term" value="P:regulation of cell motility"/>
    <property type="evidence" value="ECO:0007669"/>
    <property type="project" value="UniProtKB-ARBA"/>
</dbReference>
<comment type="subcellular location">
    <subcellularLocation>
        <location evidence="3">Cytoplasm</location>
        <location evidence="3">Cytoskeleton</location>
    </subcellularLocation>
</comment>
<dbReference type="PRINTS" id="PR00109">
    <property type="entry name" value="TYRKINASE"/>
</dbReference>
<evidence type="ECO:0000256" key="15">
    <source>
        <dbReference type="ARBA" id="ARBA00022889"/>
    </source>
</evidence>
<evidence type="ECO:0000256" key="9">
    <source>
        <dbReference type="ARBA" id="ARBA00022723"/>
    </source>
</evidence>
<keyword evidence="5" id="KW-0963">Cytoplasm</keyword>
<dbReference type="CDD" id="cd09935">
    <property type="entry name" value="SH2_ABL"/>
    <property type="match status" value="1"/>
</dbReference>
<dbReference type="SUPFAM" id="SSF55550">
    <property type="entry name" value="SH2 domain"/>
    <property type="match status" value="1"/>
</dbReference>
<dbReference type="GO" id="GO:0007155">
    <property type="term" value="P:cell adhesion"/>
    <property type="evidence" value="ECO:0007669"/>
    <property type="project" value="UniProtKB-KW"/>
</dbReference>
<feature type="binding site" evidence="26">
    <location>
        <position position="317"/>
    </location>
    <ligand>
        <name>ATP</name>
        <dbReference type="ChEBI" id="CHEBI:30616"/>
    </ligand>
</feature>
<evidence type="ECO:0000256" key="7">
    <source>
        <dbReference type="ARBA" id="ARBA00022679"/>
    </source>
</evidence>
<dbReference type="SUPFAM" id="SSF56112">
    <property type="entry name" value="Protein kinase-like (PK-like)"/>
    <property type="match status" value="1"/>
</dbReference>
<evidence type="ECO:0000256" key="24">
    <source>
        <dbReference type="PROSITE-ProRule" id="PRU00191"/>
    </source>
</evidence>
<evidence type="ECO:0000256" key="14">
    <source>
        <dbReference type="ARBA" id="ARBA00022843"/>
    </source>
</evidence>
<keyword evidence="14" id="KW-0832">Ubl conjugation</keyword>
<evidence type="ECO:0000256" key="28">
    <source>
        <dbReference type="SAM" id="MobiDB-lite"/>
    </source>
</evidence>
<dbReference type="Gene3D" id="2.30.30.40">
    <property type="entry name" value="SH3 Domains"/>
    <property type="match status" value="1"/>
</dbReference>
<dbReference type="InterPro" id="IPR036860">
    <property type="entry name" value="SH2_dom_sf"/>
</dbReference>
<evidence type="ECO:0000313" key="32">
    <source>
        <dbReference type="EMBL" id="KAF6412583.1"/>
    </source>
</evidence>
<dbReference type="CDD" id="cd11850">
    <property type="entry name" value="SH3_Abl"/>
    <property type="match status" value="1"/>
</dbReference>
<dbReference type="InterPro" id="IPR011009">
    <property type="entry name" value="Kinase-like_dom_sf"/>
</dbReference>
<dbReference type="PROSITE" id="PS50002">
    <property type="entry name" value="SH3"/>
    <property type="match status" value="1"/>
</dbReference>
<dbReference type="FunFam" id="3.30.505.10:FF:000004">
    <property type="entry name" value="Tyrosine-protein kinase"/>
    <property type="match status" value="1"/>
</dbReference>
<evidence type="ECO:0000256" key="23">
    <source>
        <dbReference type="ARBA" id="ARBA00064245"/>
    </source>
</evidence>
<dbReference type="InterPro" id="IPR001245">
    <property type="entry name" value="Ser-Thr/Tyr_kinase_cat_dom"/>
</dbReference>
<evidence type="ECO:0000256" key="21">
    <source>
        <dbReference type="ARBA" id="ARBA00023288"/>
    </source>
</evidence>
<dbReference type="InterPro" id="IPR015015">
    <property type="entry name" value="F-actin-binding"/>
</dbReference>
<keyword evidence="17 24" id="KW-0727">SH2 domain</keyword>
<dbReference type="PROSITE" id="PS00107">
    <property type="entry name" value="PROTEIN_KINASE_ATP"/>
    <property type="match status" value="1"/>
</dbReference>
<evidence type="ECO:0000256" key="19">
    <source>
        <dbReference type="ARBA" id="ARBA00023211"/>
    </source>
</evidence>
<dbReference type="Pfam" id="PF00018">
    <property type="entry name" value="SH3_1"/>
    <property type="match status" value="1"/>
</dbReference>
<comment type="cofactor">
    <cofactor evidence="1">
        <name>Mn(2+)</name>
        <dbReference type="ChEBI" id="CHEBI:29035"/>
    </cofactor>
</comment>
<dbReference type="FunFam" id="1.10.510.10:FF:000070">
    <property type="entry name" value="Tyrosine-protein kinase"/>
    <property type="match status" value="1"/>
</dbReference>
<keyword evidence="6" id="KW-0597">Phosphoprotein</keyword>
<evidence type="ECO:0000256" key="12">
    <source>
        <dbReference type="ARBA" id="ARBA00022840"/>
    </source>
</evidence>
<keyword evidence="10 26" id="KW-0547">Nucleotide-binding</keyword>
<evidence type="ECO:0000256" key="18">
    <source>
        <dbReference type="ARBA" id="ARBA00023137"/>
    </source>
</evidence>
<comment type="catalytic activity">
    <reaction evidence="22 27">
        <text>L-tyrosyl-[protein] + ATP = O-phospho-L-tyrosyl-[protein] + ADP + H(+)</text>
        <dbReference type="Rhea" id="RHEA:10596"/>
        <dbReference type="Rhea" id="RHEA-COMP:10136"/>
        <dbReference type="Rhea" id="RHEA-COMP:20101"/>
        <dbReference type="ChEBI" id="CHEBI:15378"/>
        <dbReference type="ChEBI" id="CHEBI:30616"/>
        <dbReference type="ChEBI" id="CHEBI:46858"/>
        <dbReference type="ChEBI" id="CHEBI:61978"/>
        <dbReference type="ChEBI" id="CHEBI:456216"/>
        <dbReference type="EC" id="2.7.10.2"/>
    </reaction>
</comment>
<keyword evidence="13" id="KW-0460">Magnesium</keyword>
<feature type="compositionally biased region" description="Basic and acidic residues" evidence="28">
    <location>
        <begin position="722"/>
        <end position="746"/>
    </location>
</feature>
<dbReference type="GO" id="GO:0000287">
    <property type="term" value="F:magnesium ion binding"/>
    <property type="evidence" value="ECO:0007669"/>
    <property type="project" value="UniProtKB-ARBA"/>
</dbReference>
<dbReference type="GO" id="GO:0004715">
    <property type="term" value="F:non-membrane spanning protein tyrosine kinase activity"/>
    <property type="evidence" value="ECO:0007669"/>
    <property type="project" value="UniProtKB-EC"/>
</dbReference>
<keyword evidence="20" id="KW-0206">Cytoskeleton</keyword>
<keyword evidence="11 27" id="KW-0418">Kinase</keyword>
<evidence type="ECO:0000259" key="29">
    <source>
        <dbReference type="PROSITE" id="PS50001"/>
    </source>
</evidence>
<dbReference type="Proteomes" id="UP000550707">
    <property type="component" value="Unassembled WGS sequence"/>
</dbReference>
<evidence type="ECO:0000256" key="17">
    <source>
        <dbReference type="ARBA" id="ARBA00022999"/>
    </source>
</evidence>
<dbReference type="GO" id="GO:0005524">
    <property type="term" value="F:ATP binding"/>
    <property type="evidence" value="ECO:0007669"/>
    <property type="project" value="UniProtKB-UniRule"/>
</dbReference>
<feature type="region of interest" description="Disordered" evidence="28">
    <location>
        <begin position="59"/>
        <end position="78"/>
    </location>
</feature>
<evidence type="ECO:0000256" key="26">
    <source>
        <dbReference type="PROSITE-ProRule" id="PRU10141"/>
    </source>
</evidence>
<evidence type="ECO:0000256" key="25">
    <source>
        <dbReference type="PROSITE-ProRule" id="PRU00192"/>
    </source>
</evidence>
<feature type="domain" description="SH2" evidence="29">
    <location>
        <begin position="173"/>
        <end position="263"/>
    </location>
</feature>
<dbReference type="SMART" id="SM00219">
    <property type="entry name" value="TyrKc"/>
    <property type="match status" value="1"/>
</dbReference>
<comment type="cofactor">
    <cofactor evidence="2">
        <name>Mg(2+)</name>
        <dbReference type="ChEBI" id="CHEBI:18420"/>
    </cofactor>
</comment>
<feature type="domain" description="SH3" evidence="30">
    <location>
        <begin position="107"/>
        <end position="167"/>
    </location>
</feature>